<dbReference type="Pfam" id="PF01545">
    <property type="entry name" value="Cation_efflux"/>
    <property type="match status" value="1"/>
</dbReference>
<keyword evidence="5 6" id="KW-0472">Membrane</keyword>
<dbReference type="InterPro" id="IPR058533">
    <property type="entry name" value="Cation_efflux_TM"/>
</dbReference>
<evidence type="ECO:0000256" key="4">
    <source>
        <dbReference type="ARBA" id="ARBA00022989"/>
    </source>
</evidence>
<dbReference type="GO" id="GO:0006829">
    <property type="term" value="P:zinc ion transport"/>
    <property type="evidence" value="ECO:0007669"/>
    <property type="project" value="InterPro"/>
</dbReference>
<protein>
    <submittedName>
        <fullName evidence="8">Cation transporter</fullName>
    </submittedName>
</protein>
<proteinExistence type="predicted"/>
<dbReference type="AlphaFoldDB" id="A0A0D0GNK8"/>
<feature type="transmembrane region" description="Helical" evidence="6">
    <location>
        <begin position="190"/>
        <end position="208"/>
    </location>
</feature>
<dbReference type="OrthoDB" id="9806522at2"/>
<evidence type="ECO:0000256" key="3">
    <source>
        <dbReference type="ARBA" id="ARBA00022692"/>
    </source>
</evidence>
<feature type="transmembrane region" description="Helical" evidence="6">
    <location>
        <begin position="34"/>
        <end position="53"/>
    </location>
</feature>
<feature type="domain" description="Cation efflux protein transmembrane" evidence="7">
    <location>
        <begin position="10"/>
        <end position="216"/>
    </location>
</feature>
<dbReference type="STRING" id="1503925.TH53_07380"/>
<dbReference type="RefSeq" id="WP_041880271.1">
    <property type="nucleotide sequence ID" value="NZ_CP157278.1"/>
</dbReference>
<evidence type="ECO:0000256" key="5">
    <source>
        <dbReference type="ARBA" id="ARBA00023136"/>
    </source>
</evidence>
<keyword evidence="9" id="KW-1185">Reference proteome</keyword>
<dbReference type="Gene3D" id="1.20.1510.10">
    <property type="entry name" value="Cation efflux protein transmembrane domain"/>
    <property type="match status" value="1"/>
</dbReference>
<reference evidence="8 9" key="1">
    <citation type="submission" date="2015-01" db="EMBL/GenBank/DDBJ databases">
        <title>Draft genome sequence of Pedobacter sp. NL19 isolated from sludge of an effluent treatment pond in an abandoned uranium mine.</title>
        <authorList>
            <person name="Santos T."/>
            <person name="Caetano T."/>
            <person name="Covas C."/>
            <person name="Cruz A."/>
            <person name="Mendo S."/>
        </authorList>
    </citation>
    <scope>NUCLEOTIDE SEQUENCE [LARGE SCALE GENOMIC DNA]</scope>
    <source>
        <strain evidence="8 9">NL19</strain>
    </source>
</reference>
<evidence type="ECO:0000313" key="9">
    <source>
        <dbReference type="Proteomes" id="UP000032049"/>
    </source>
</evidence>
<evidence type="ECO:0000256" key="1">
    <source>
        <dbReference type="ARBA" id="ARBA00004141"/>
    </source>
</evidence>
<dbReference type="PANTHER" id="PTHR13414:SF9">
    <property type="entry name" value="PROTON-COUPLED ZINC ANTIPORTER SLC30A9, MITOCHONDRIAL"/>
    <property type="match status" value="1"/>
</dbReference>
<evidence type="ECO:0000313" key="8">
    <source>
        <dbReference type="EMBL" id="KIO77745.1"/>
    </source>
</evidence>
<dbReference type="PANTHER" id="PTHR13414">
    <property type="entry name" value="HUEL-CATION TRANSPORTER"/>
    <property type="match status" value="1"/>
</dbReference>
<sequence>MANQKASIYSALAANLLIAITKFIAGAFSNSASMISEGIHSLVDTVNQLLLLFGLKRSKKPADALRPFGYGKELYFYSFIVSILIFGLGGGISIYQGIIHIANPEPLGNPTWNYVVLSLCVVFEGTSLIIAAKAFNKVRGQETWWNAIVKSKDPSSFLVLFEDGAAVLGLFIVMICLVLGHGLNIPELDGIASLLVGLLLVGVSLILARESRSLLLGEGISPASREKLVAITEQVPGVVKVLTVVSTYQSPEEVLLMLIVTFKDDLDTHQINEAIDHIQAEIRKEFKLIRFIIVQPEQYTRQFKF</sequence>
<dbReference type="InterPro" id="IPR040177">
    <property type="entry name" value="SLC30A9"/>
</dbReference>
<evidence type="ECO:0000259" key="7">
    <source>
        <dbReference type="Pfam" id="PF01545"/>
    </source>
</evidence>
<organism evidence="8 9">
    <name type="scientific">Pedobacter lusitanus</name>
    <dbReference type="NCBI Taxonomy" id="1503925"/>
    <lineage>
        <taxon>Bacteria</taxon>
        <taxon>Pseudomonadati</taxon>
        <taxon>Bacteroidota</taxon>
        <taxon>Sphingobacteriia</taxon>
        <taxon>Sphingobacteriales</taxon>
        <taxon>Sphingobacteriaceae</taxon>
        <taxon>Pedobacter</taxon>
    </lineage>
</organism>
<keyword evidence="3 6" id="KW-0812">Transmembrane</keyword>
<dbReference type="Proteomes" id="UP000032049">
    <property type="component" value="Unassembled WGS sequence"/>
</dbReference>
<dbReference type="GO" id="GO:0008324">
    <property type="term" value="F:monoatomic cation transmembrane transporter activity"/>
    <property type="evidence" value="ECO:0007669"/>
    <property type="project" value="InterPro"/>
</dbReference>
<keyword evidence="4 6" id="KW-1133">Transmembrane helix</keyword>
<dbReference type="InterPro" id="IPR027469">
    <property type="entry name" value="Cation_efflux_TMD_sf"/>
</dbReference>
<dbReference type="EMBL" id="JXRA01000029">
    <property type="protein sequence ID" value="KIO77745.1"/>
    <property type="molecule type" value="Genomic_DNA"/>
</dbReference>
<dbReference type="GO" id="GO:0016020">
    <property type="term" value="C:membrane"/>
    <property type="evidence" value="ECO:0007669"/>
    <property type="project" value="UniProtKB-SubCell"/>
</dbReference>
<dbReference type="InterPro" id="IPR036837">
    <property type="entry name" value="Cation_efflux_CTD_sf"/>
</dbReference>
<feature type="transmembrane region" description="Helical" evidence="6">
    <location>
        <begin position="115"/>
        <end position="136"/>
    </location>
</feature>
<comment type="caution">
    <text evidence="8">The sequence shown here is derived from an EMBL/GenBank/DDBJ whole genome shotgun (WGS) entry which is preliminary data.</text>
</comment>
<name>A0A0D0GNK8_9SPHI</name>
<dbReference type="SUPFAM" id="SSF161111">
    <property type="entry name" value="Cation efflux protein transmembrane domain-like"/>
    <property type="match status" value="1"/>
</dbReference>
<dbReference type="NCBIfam" id="TIGR01297">
    <property type="entry name" value="CDF"/>
    <property type="match status" value="1"/>
</dbReference>
<feature type="transmembrane region" description="Helical" evidence="6">
    <location>
        <begin position="74"/>
        <end position="95"/>
    </location>
</feature>
<dbReference type="SUPFAM" id="SSF160240">
    <property type="entry name" value="Cation efflux protein cytoplasmic domain-like"/>
    <property type="match status" value="1"/>
</dbReference>
<feature type="transmembrane region" description="Helical" evidence="6">
    <location>
        <begin position="7"/>
        <end position="28"/>
    </location>
</feature>
<evidence type="ECO:0000256" key="2">
    <source>
        <dbReference type="ARBA" id="ARBA00022448"/>
    </source>
</evidence>
<feature type="transmembrane region" description="Helical" evidence="6">
    <location>
        <begin position="157"/>
        <end position="184"/>
    </location>
</feature>
<accession>A0A0D0GNK8</accession>
<dbReference type="Gene3D" id="3.30.70.1350">
    <property type="entry name" value="Cation efflux protein, cytoplasmic domain"/>
    <property type="match status" value="1"/>
</dbReference>
<gene>
    <name evidence="8" type="ORF">TH53_07380</name>
</gene>
<dbReference type="InterPro" id="IPR002524">
    <property type="entry name" value="Cation_efflux"/>
</dbReference>
<keyword evidence="2" id="KW-0813">Transport</keyword>
<evidence type="ECO:0000256" key="6">
    <source>
        <dbReference type="SAM" id="Phobius"/>
    </source>
</evidence>
<comment type="subcellular location">
    <subcellularLocation>
        <location evidence="1">Membrane</location>
        <topology evidence="1">Multi-pass membrane protein</topology>
    </subcellularLocation>
</comment>